<accession>A0A917H153</accession>
<comment type="similarity">
    <text evidence="1">Belongs to the BlaI transcriptional regulatory family.</text>
</comment>
<keyword evidence="3" id="KW-0238">DNA-binding</keyword>
<dbReference type="InterPro" id="IPR005650">
    <property type="entry name" value="BlaI_family"/>
</dbReference>
<dbReference type="Pfam" id="PF03965">
    <property type="entry name" value="Penicillinase_R"/>
    <property type="match status" value="1"/>
</dbReference>
<dbReference type="EMBL" id="BMHY01000003">
    <property type="protein sequence ID" value="GGG64607.1"/>
    <property type="molecule type" value="Genomic_DNA"/>
</dbReference>
<gene>
    <name evidence="5" type="ORF">GCM10010918_18400</name>
</gene>
<reference evidence="5 6" key="1">
    <citation type="journal article" date="2014" name="Int. J. Syst. Evol. Microbiol.">
        <title>Complete genome sequence of Corynebacterium casei LMG S-19264T (=DSM 44701T), isolated from a smear-ripened cheese.</title>
        <authorList>
            <consortium name="US DOE Joint Genome Institute (JGI-PGF)"/>
            <person name="Walter F."/>
            <person name="Albersmeier A."/>
            <person name="Kalinowski J."/>
            <person name="Ruckert C."/>
        </authorList>
    </citation>
    <scope>NUCLEOTIDE SEQUENCE [LARGE SCALE GENOMIC DNA]</scope>
    <source>
        <strain evidence="5 6">CGMCC 1.15286</strain>
    </source>
</reference>
<dbReference type="SUPFAM" id="SSF46785">
    <property type="entry name" value="Winged helix' DNA-binding domain"/>
    <property type="match status" value="1"/>
</dbReference>
<dbReference type="Proteomes" id="UP000600247">
    <property type="component" value="Unassembled WGS sequence"/>
</dbReference>
<dbReference type="RefSeq" id="WP_188888656.1">
    <property type="nucleotide sequence ID" value="NZ_BMHY01000003.1"/>
</dbReference>
<evidence type="ECO:0000256" key="4">
    <source>
        <dbReference type="ARBA" id="ARBA00023163"/>
    </source>
</evidence>
<protein>
    <submittedName>
        <fullName evidence="5">Transcriptional regulator</fullName>
    </submittedName>
</protein>
<dbReference type="Gene3D" id="1.10.10.10">
    <property type="entry name" value="Winged helix-like DNA-binding domain superfamily/Winged helix DNA-binding domain"/>
    <property type="match status" value="1"/>
</dbReference>
<sequence length="147" mass="16499">MRIKKLNVSGEGLNRFFGPLEAKIMDILWSSDGMKIKEVQSILNQESPISINTVMTVMNRLESKGHLTKVMTGTGRTQAAQFSTLQSREQFLSEQTKAVSQGLIQEFGSLVVSHMIDALDDVDQETITKLEQKLNEIKRGKKNESSR</sequence>
<proteinExistence type="inferred from homology"/>
<name>A0A917H153_9BACL</name>
<keyword evidence="4" id="KW-0804">Transcription</keyword>
<dbReference type="AlphaFoldDB" id="A0A917H153"/>
<comment type="caution">
    <text evidence="5">The sequence shown here is derived from an EMBL/GenBank/DDBJ whole genome shotgun (WGS) entry which is preliminary data.</text>
</comment>
<evidence type="ECO:0000313" key="5">
    <source>
        <dbReference type="EMBL" id="GGG64607.1"/>
    </source>
</evidence>
<organism evidence="5 6">
    <name type="scientific">Paenibacillus radicis</name>
    <name type="common">ex Gao et al. 2016</name>
    <dbReference type="NCBI Taxonomy" id="1737354"/>
    <lineage>
        <taxon>Bacteria</taxon>
        <taxon>Bacillati</taxon>
        <taxon>Bacillota</taxon>
        <taxon>Bacilli</taxon>
        <taxon>Bacillales</taxon>
        <taxon>Paenibacillaceae</taxon>
        <taxon>Paenibacillus</taxon>
    </lineage>
</organism>
<keyword evidence="6" id="KW-1185">Reference proteome</keyword>
<dbReference type="InterPro" id="IPR036390">
    <property type="entry name" value="WH_DNA-bd_sf"/>
</dbReference>
<evidence type="ECO:0000256" key="3">
    <source>
        <dbReference type="ARBA" id="ARBA00023125"/>
    </source>
</evidence>
<dbReference type="GO" id="GO:0003677">
    <property type="term" value="F:DNA binding"/>
    <property type="evidence" value="ECO:0007669"/>
    <property type="project" value="UniProtKB-KW"/>
</dbReference>
<keyword evidence="2" id="KW-0805">Transcription regulation</keyword>
<evidence type="ECO:0000313" key="6">
    <source>
        <dbReference type="Proteomes" id="UP000600247"/>
    </source>
</evidence>
<dbReference type="GO" id="GO:0045892">
    <property type="term" value="P:negative regulation of DNA-templated transcription"/>
    <property type="evidence" value="ECO:0007669"/>
    <property type="project" value="InterPro"/>
</dbReference>
<dbReference type="InterPro" id="IPR036388">
    <property type="entry name" value="WH-like_DNA-bd_sf"/>
</dbReference>
<evidence type="ECO:0000256" key="1">
    <source>
        <dbReference type="ARBA" id="ARBA00011046"/>
    </source>
</evidence>
<evidence type="ECO:0000256" key="2">
    <source>
        <dbReference type="ARBA" id="ARBA00023015"/>
    </source>
</evidence>